<feature type="domain" description="Deoxynucleoside kinase" evidence="1">
    <location>
        <begin position="6"/>
        <end position="200"/>
    </location>
</feature>
<comment type="caution">
    <text evidence="2">The sequence shown here is derived from an EMBL/GenBank/DDBJ whole genome shotgun (WGS) entry which is preliminary data.</text>
</comment>
<organism evidence="2 3">
    <name type="scientific">Clostridium tarantellae</name>
    <dbReference type="NCBI Taxonomy" id="39493"/>
    <lineage>
        <taxon>Bacteria</taxon>
        <taxon>Bacillati</taxon>
        <taxon>Bacillota</taxon>
        <taxon>Clostridia</taxon>
        <taxon>Eubacteriales</taxon>
        <taxon>Clostridiaceae</taxon>
        <taxon>Clostridium</taxon>
    </lineage>
</organism>
<gene>
    <name evidence="2" type="ORF">GBZ86_01820</name>
</gene>
<keyword evidence="3" id="KW-1185">Reference proteome</keyword>
<evidence type="ECO:0000313" key="2">
    <source>
        <dbReference type="EMBL" id="MPQ42507.1"/>
    </source>
</evidence>
<dbReference type="Gene3D" id="3.40.50.300">
    <property type="entry name" value="P-loop containing nucleotide triphosphate hydrolases"/>
    <property type="match status" value="1"/>
</dbReference>
<dbReference type="RefSeq" id="WP_152887193.1">
    <property type="nucleotide sequence ID" value="NZ_WHJC01000010.1"/>
</dbReference>
<proteinExistence type="predicted"/>
<dbReference type="OrthoDB" id="9774907at2"/>
<dbReference type="AlphaFoldDB" id="A0A6I1MK30"/>
<dbReference type="SUPFAM" id="SSF52540">
    <property type="entry name" value="P-loop containing nucleoside triphosphate hydrolases"/>
    <property type="match status" value="1"/>
</dbReference>
<reference evidence="2 3" key="1">
    <citation type="submission" date="2019-10" db="EMBL/GenBank/DDBJ databases">
        <title>The Genome Sequence of Clostridium tarantellae Isolated from Fish Brain.</title>
        <authorList>
            <person name="Bano L."/>
            <person name="Kiel M."/>
            <person name="Sales G."/>
            <person name="Doxey A.C."/>
            <person name="Mansfield M.J."/>
            <person name="Schiavone M."/>
            <person name="Rossetto O."/>
            <person name="Pirazzini M."/>
            <person name="Dobrindt U."/>
            <person name="Montecucco C."/>
        </authorList>
    </citation>
    <scope>NUCLEOTIDE SEQUENCE [LARGE SCALE GENOMIC DNA]</scope>
    <source>
        <strain evidence="2 3">DSM 3997</strain>
    </source>
</reference>
<evidence type="ECO:0000259" key="1">
    <source>
        <dbReference type="Pfam" id="PF01712"/>
    </source>
</evidence>
<sequence>MVKKIIAFEGHNGVGKSTIGNEFAKKIRARFIYGVDEDSLTNGLKEKFIMKAKWYPSALHFIAGTMETKRKLDEVSTEEVVVLDRSYWSTLAVIWDRNEKDKNKILNIFSDGRKFLPVPDIIFILKASYETCNERINSKNTKDKNLDKVVNKKYYDKEKNFYNWLIQNKDEKTTIISIDTDNMSKEDVYNACLKEYKKTIREEIKNEGYNKIN</sequence>
<protein>
    <recommendedName>
        <fullName evidence="1">Deoxynucleoside kinase domain-containing protein</fullName>
    </recommendedName>
</protein>
<accession>A0A6I1MK30</accession>
<dbReference type="InterPro" id="IPR027417">
    <property type="entry name" value="P-loop_NTPase"/>
</dbReference>
<evidence type="ECO:0000313" key="3">
    <source>
        <dbReference type="Proteomes" id="UP000430345"/>
    </source>
</evidence>
<dbReference type="Proteomes" id="UP000430345">
    <property type="component" value="Unassembled WGS sequence"/>
</dbReference>
<dbReference type="InterPro" id="IPR031314">
    <property type="entry name" value="DNK_dom"/>
</dbReference>
<dbReference type="EMBL" id="WHJC01000010">
    <property type="protein sequence ID" value="MPQ42507.1"/>
    <property type="molecule type" value="Genomic_DNA"/>
</dbReference>
<name>A0A6I1MK30_9CLOT</name>
<dbReference type="Pfam" id="PF01712">
    <property type="entry name" value="dNK"/>
    <property type="match status" value="1"/>
</dbReference>